<protein>
    <submittedName>
        <fullName evidence="2">Uncharacterized protein</fullName>
    </submittedName>
</protein>
<evidence type="ECO:0000313" key="3">
    <source>
        <dbReference type="Proteomes" id="UP000265020"/>
    </source>
</evidence>
<dbReference type="PANTHER" id="PTHR16435:SF3">
    <property type="entry name" value="SPERMATOGENESIS-ASSOCIATED PROTEIN 6"/>
    <property type="match status" value="1"/>
</dbReference>
<organism evidence="2 3">
    <name type="scientific">Cyprinodon variegatus</name>
    <name type="common">Sheepshead minnow</name>
    <dbReference type="NCBI Taxonomy" id="28743"/>
    <lineage>
        <taxon>Eukaryota</taxon>
        <taxon>Metazoa</taxon>
        <taxon>Chordata</taxon>
        <taxon>Craniata</taxon>
        <taxon>Vertebrata</taxon>
        <taxon>Euteleostomi</taxon>
        <taxon>Actinopterygii</taxon>
        <taxon>Neopterygii</taxon>
        <taxon>Teleostei</taxon>
        <taxon>Neoteleostei</taxon>
        <taxon>Acanthomorphata</taxon>
        <taxon>Ovalentaria</taxon>
        <taxon>Atherinomorphae</taxon>
        <taxon>Cyprinodontiformes</taxon>
        <taxon>Cyprinodontidae</taxon>
        <taxon>Cyprinodon</taxon>
    </lineage>
</organism>
<dbReference type="GO" id="GO:0032027">
    <property type="term" value="F:myosin light chain binding"/>
    <property type="evidence" value="ECO:0007669"/>
    <property type="project" value="InterPro"/>
</dbReference>
<dbReference type="GeneTree" id="ENSGT00940000175969"/>
<dbReference type="STRING" id="28743.ENSCVAP00000016098"/>
<reference evidence="2" key="2">
    <citation type="submission" date="2025-09" db="UniProtKB">
        <authorList>
            <consortium name="Ensembl"/>
        </authorList>
    </citation>
    <scope>IDENTIFICATION</scope>
</reference>
<dbReference type="GO" id="GO:0120212">
    <property type="term" value="C:sperm head-tail coupling apparatus"/>
    <property type="evidence" value="ECO:0007669"/>
    <property type="project" value="InterPro"/>
</dbReference>
<dbReference type="AlphaFoldDB" id="A0A3Q2DBE4"/>
<dbReference type="PANTHER" id="PTHR16435">
    <property type="entry name" value="SPERMATOGENESIS-ASSOCIATED PROTEIN 6 SPATA6"/>
    <property type="match status" value="1"/>
</dbReference>
<dbReference type="InterPro" id="IPR042769">
    <property type="entry name" value="SPATA6_fam"/>
</dbReference>
<reference evidence="2" key="1">
    <citation type="submission" date="2025-08" db="UniProtKB">
        <authorList>
            <consortium name="Ensembl"/>
        </authorList>
    </citation>
    <scope>IDENTIFICATION</scope>
</reference>
<sequence length="218" mass="24710">MLCVTLTFRQECQRDLTKLTVFFLCRHKQACRLSPVRPSLTPFQQKSTTKFSPFRKTDDDVSDYVVGKDGEERMNVKALVTNRAQTTASRRPPYASPSDRSPQRNRSHSNTRASVNAGYQRPTVASRSRALSPYTHRKMCQLSEDTRQRLSHLQLGPHHFRKETESQSPFLVPRRFNTSGMGTPSSSSSPLNNSMHQRSVSFSAGHTGRPQRLTKATI</sequence>
<feature type="region of interest" description="Disordered" evidence="1">
    <location>
        <begin position="175"/>
        <end position="218"/>
    </location>
</feature>
<proteinExistence type="predicted"/>
<feature type="region of interest" description="Disordered" evidence="1">
    <location>
        <begin position="80"/>
        <end position="132"/>
    </location>
</feature>
<keyword evidence="3" id="KW-1185">Reference proteome</keyword>
<evidence type="ECO:0000313" key="2">
    <source>
        <dbReference type="Ensembl" id="ENSCVAP00000016098.1"/>
    </source>
</evidence>
<name>A0A3Q2DBE4_CYPVA</name>
<dbReference type="Proteomes" id="UP000265020">
    <property type="component" value="Unassembled WGS sequence"/>
</dbReference>
<feature type="compositionally biased region" description="Low complexity" evidence="1">
    <location>
        <begin position="178"/>
        <end position="195"/>
    </location>
</feature>
<dbReference type="OMA" id="DGEERMN"/>
<dbReference type="Ensembl" id="ENSCVAT00000024371.1">
    <property type="protein sequence ID" value="ENSCVAP00000016098.1"/>
    <property type="gene ID" value="ENSCVAG00000018997.1"/>
</dbReference>
<evidence type="ECO:0000256" key="1">
    <source>
        <dbReference type="SAM" id="MobiDB-lite"/>
    </source>
</evidence>
<dbReference type="GO" id="GO:0007283">
    <property type="term" value="P:spermatogenesis"/>
    <property type="evidence" value="ECO:0007669"/>
    <property type="project" value="InterPro"/>
</dbReference>
<accession>A0A3Q2DBE4</accession>